<dbReference type="GO" id="GO:0016020">
    <property type="term" value="C:membrane"/>
    <property type="evidence" value="ECO:0007669"/>
    <property type="project" value="UniProtKB-SubCell"/>
</dbReference>
<feature type="transmembrane region" description="Helical" evidence="10">
    <location>
        <begin position="32"/>
        <end position="61"/>
    </location>
</feature>
<evidence type="ECO:0000256" key="1">
    <source>
        <dbReference type="ARBA" id="ARBA00004141"/>
    </source>
</evidence>
<evidence type="ECO:0000256" key="2">
    <source>
        <dbReference type="ARBA" id="ARBA00004502"/>
    </source>
</evidence>
<dbReference type="OrthoDB" id="10563876at2759"/>
<dbReference type="EMBL" id="AK373264">
    <property type="protein sequence ID" value="BAK04461.1"/>
    <property type="molecule type" value="mRNA"/>
</dbReference>
<accession>F2EAT9</accession>
<dbReference type="Pfam" id="PF01277">
    <property type="entry name" value="Oleosin"/>
    <property type="match status" value="1"/>
</dbReference>
<feature type="compositionally biased region" description="Pro residues" evidence="9">
    <location>
        <begin position="1"/>
        <end position="10"/>
    </location>
</feature>
<dbReference type="PANTHER" id="PTHR33203">
    <property type="entry name" value="OLEOSIN"/>
    <property type="match status" value="1"/>
</dbReference>
<evidence type="ECO:0000313" key="11">
    <source>
        <dbReference type="EMBL" id="BAK04461.1"/>
    </source>
</evidence>
<evidence type="ECO:0000256" key="10">
    <source>
        <dbReference type="SAM" id="Phobius"/>
    </source>
</evidence>
<feature type="region of interest" description="Disordered" evidence="9">
    <location>
        <begin position="1"/>
        <end position="22"/>
    </location>
</feature>
<dbReference type="OMA" id="IHTTTHH"/>
<comment type="subcellular location">
    <subcellularLocation>
        <location evidence="2">Lipid droplet</location>
    </subcellularLocation>
    <subcellularLocation>
        <location evidence="1">Membrane</location>
        <topology evidence="1">Multi-pass membrane protein</topology>
    </subcellularLocation>
</comment>
<protein>
    <submittedName>
        <fullName evidence="11">Predicted protein</fullName>
    </submittedName>
</protein>
<reference evidence="11" key="1">
    <citation type="journal article" date="2011" name="Plant Physiol.">
        <title>Comprehensive sequence analysis of 24,783 barley full-length cDNAs derived from 12 clone libraries.</title>
        <authorList>
            <person name="Matsumoto T."/>
            <person name="Tanaka T."/>
            <person name="Sakai H."/>
            <person name="Amano N."/>
            <person name="Kanamori H."/>
            <person name="Kurita K."/>
            <person name="Kikuta A."/>
            <person name="Kamiya K."/>
            <person name="Yamamoto M."/>
            <person name="Ikawa H."/>
            <person name="Fujii N."/>
            <person name="Hori K."/>
            <person name="Itoh T."/>
            <person name="Sato K."/>
        </authorList>
    </citation>
    <scope>NUCLEOTIDE SEQUENCE</scope>
    <source>
        <tissue evidence="11">Seed</tissue>
    </source>
</reference>
<dbReference type="GO" id="GO:0048608">
    <property type="term" value="P:reproductive structure development"/>
    <property type="evidence" value="ECO:0007669"/>
    <property type="project" value="UniProtKB-ARBA"/>
</dbReference>
<comment type="similarity">
    <text evidence="3">Belongs to the oleosin family.</text>
</comment>
<organism evidence="11">
    <name type="scientific">Hordeum vulgare subsp. vulgare</name>
    <name type="common">Domesticated barley</name>
    <dbReference type="NCBI Taxonomy" id="112509"/>
    <lineage>
        <taxon>Eukaryota</taxon>
        <taxon>Viridiplantae</taxon>
        <taxon>Streptophyta</taxon>
        <taxon>Embryophyta</taxon>
        <taxon>Tracheophyta</taxon>
        <taxon>Spermatophyta</taxon>
        <taxon>Magnoliopsida</taxon>
        <taxon>Liliopsida</taxon>
        <taxon>Poales</taxon>
        <taxon>Poaceae</taxon>
        <taxon>BOP clade</taxon>
        <taxon>Pooideae</taxon>
        <taxon>Triticodae</taxon>
        <taxon>Triticeae</taxon>
        <taxon>Hordeinae</taxon>
        <taxon>Hordeum</taxon>
    </lineage>
</organism>
<keyword evidence="6 10" id="KW-1133">Transmembrane helix</keyword>
<dbReference type="RefSeq" id="XP_044972555.1">
    <property type="nucleotide sequence ID" value="XM_045116620.1"/>
</dbReference>
<dbReference type="AlphaFoldDB" id="F2EAT9"/>
<name>F2EAT9_HORVV</name>
<dbReference type="PANTHER" id="PTHR33203:SF2">
    <property type="entry name" value="OS01G0643900 PROTEIN"/>
    <property type="match status" value="1"/>
</dbReference>
<evidence type="ECO:0000256" key="9">
    <source>
        <dbReference type="SAM" id="MobiDB-lite"/>
    </source>
</evidence>
<dbReference type="GeneID" id="123440025"/>
<dbReference type="STRING" id="112509.F2EAT9"/>
<dbReference type="InterPro" id="IPR000136">
    <property type="entry name" value="Oleosin"/>
</dbReference>
<dbReference type="InParanoid" id="F2EAT9"/>
<evidence type="ECO:0000256" key="7">
    <source>
        <dbReference type="ARBA" id="ARBA00022990"/>
    </source>
</evidence>
<evidence type="ECO:0000256" key="3">
    <source>
        <dbReference type="ARBA" id="ARBA00010858"/>
    </source>
</evidence>
<keyword evidence="7" id="KW-0007">Acetylation</keyword>
<evidence type="ECO:0000256" key="8">
    <source>
        <dbReference type="ARBA" id="ARBA00023136"/>
    </source>
</evidence>
<evidence type="ECO:0000256" key="4">
    <source>
        <dbReference type="ARBA" id="ARBA00022677"/>
    </source>
</evidence>
<sequence length="155" mass="16034">MELPAFPRPAGPRSGQASHSTRRRVQASNAQLLVYLALAVTLAALLVLTGVTLTVASVVLVVLAPLLLLSSPLWAPVAVVAIVAGGALLFGCSLTVFALGAGTWAHRHLTGRHPVGYAYGYARGRGRFGGAGGHVTGYHRQGHGYDRMKDAVSGA</sequence>
<feature type="transmembrane region" description="Helical" evidence="10">
    <location>
        <begin position="73"/>
        <end position="99"/>
    </location>
</feature>
<proteinExistence type="evidence at transcript level"/>
<keyword evidence="5 10" id="KW-0812">Transmembrane</keyword>
<evidence type="ECO:0000256" key="5">
    <source>
        <dbReference type="ARBA" id="ARBA00022692"/>
    </source>
</evidence>
<evidence type="ECO:0000256" key="6">
    <source>
        <dbReference type="ARBA" id="ARBA00022989"/>
    </source>
</evidence>
<keyword evidence="8 10" id="KW-0472">Membrane</keyword>
<dbReference type="GO" id="GO:0009791">
    <property type="term" value="P:post-embryonic development"/>
    <property type="evidence" value="ECO:0007669"/>
    <property type="project" value="UniProtKB-ARBA"/>
</dbReference>
<dbReference type="KEGG" id="hvg:123440025"/>
<keyword evidence="4" id="KW-0551">Lipid droplet</keyword>
<dbReference type="GO" id="GO:0012511">
    <property type="term" value="C:monolayer-surrounded lipid storage body"/>
    <property type="evidence" value="ECO:0007669"/>
    <property type="project" value="InterPro"/>
</dbReference>